<evidence type="ECO:0000256" key="7">
    <source>
        <dbReference type="ARBA" id="ARBA00023170"/>
    </source>
</evidence>
<evidence type="ECO:0000313" key="13">
    <source>
        <dbReference type="Proteomes" id="UP000534930"/>
    </source>
</evidence>
<dbReference type="InterPro" id="IPR000725">
    <property type="entry name" value="Olfact_rcpt"/>
</dbReference>
<evidence type="ECO:0000256" key="6">
    <source>
        <dbReference type="ARBA" id="ARBA00023136"/>
    </source>
</evidence>
<proteinExistence type="predicted"/>
<keyword evidence="7" id="KW-0675">Receptor</keyword>
<dbReference type="Pfam" id="PF13853">
    <property type="entry name" value="7tm_4"/>
    <property type="match status" value="1"/>
</dbReference>
<feature type="transmembrane region" description="Helical" evidence="10">
    <location>
        <begin position="262"/>
        <end position="281"/>
    </location>
</feature>
<gene>
    <name evidence="12" type="primary">Or5ar1</name>
    <name evidence="12" type="ORF">MYIHEB_R10485</name>
</gene>
<dbReference type="SUPFAM" id="SSF81321">
    <property type="entry name" value="Family A G protein-coupled receptor-like"/>
    <property type="match status" value="1"/>
</dbReference>
<feature type="transmembrane region" description="Helical" evidence="10">
    <location>
        <begin position="140"/>
        <end position="158"/>
    </location>
</feature>
<protein>
    <submittedName>
        <fullName evidence="12">O5AR1 protein</fullName>
    </submittedName>
</protein>
<dbReference type="InterPro" id="IPR017452">
    <property type="entry name" value="GPCR_Rhodpsn_7TM"/>
</dbReference>
<evidence type="ECO:0000259" key="11">
    <source>
        <dbReference type="PROSITE" id="PS50262"/>
    </source>
</evidence>
<keyword evidence="5" id="KW-0297">G-protein coupled receptor</keyword>
<feature type="transmembrane region" description="Helical" evidence="10">
    <location>
        <begin position="20"/>
        <end position="44"/>
    </location>
</feature>
<dbReference type="EMBL" id="VWZQ01005968">
    <property type="protein sequence ID" value="NXH29604.1"/>
    <property type="molecule type" value="Genomic_DNA"/>
</dbReference>
<evidence type="ECO:0000256" key="4">
    <source>
        <dbReference type="ARBA" id="ARBA00022989"/>
    </source>
</evidence>
<keyword evidence="4 10" id="KW-1133">Transmembrane helix</keyword>
<keyword evidence="13" id="KW-1185">Reference proteome</keyword>
<feature type="non-terminal residue" evidence="12">
    <location>
        <position position="1"/>
    </location>
</feature>
<evidence type="ECO:0000256" key="1">
    <source>
        <dbReference type="ARBA" id="ARBA00002936"/>
    </source>
</evidence>
<evidence type="ECO:0000313" key="12">
    <source>
        <dbReference type="EMBL" id="NXH29604.1"/>
    </source>
</evidence>
<evidence type="ECO:0000256" key="2">
    <source>
        <dbReference type="ARBA" id="ARBA00004141"/>
    </source>
</evidence>
<reference evidence="12 13" key="1">
    <citation type="submission" date="2019-09" db="EMBL/GenBank/DDBJ databases">
        <title>Bird 10,000 Genomes (B10K) Project - Family phase.</title>
        <authorList>
            <person name="Zhang G."/>
        </authorList>
    </citation>
    <scope>NUCLEOTIDE SEQUENCE [LARGE SCALE GENOMIC DNA]</scope>
    <source>
        <strain evidence="12">B10K-DU-001-33</strain>
        <tissue evidence="12">Muscle</tissue>
    </source>
</reference>
<dbReference type="AlphaFoldDB" id="A0A7K9IXD8"/>
<dbReference type="GO" id="GO:0004930">
    <property type="term" value="F:G protein-coupled receptor activity"/>
    <property type="evidence" value="ECO:0007669"/>
    <property type="project" value="UniProtKB-KW"/>
</dbReference>
<comment type="function">
    <text evidence="1">Odorant receptor.</text>
</comment>
<feature type="domain" description="G-protein coupled receptors family 1 profile" evidence="11">
    <location>
        <begin position="37"/>
        <end position="279"/>
    </location>
</feature>
<keyword evidence="6 10" id="KW-0472">Membrane</keyword>
<name>A0A7K9IXD8_9CORV</name>
<dbReference type="PRINTS" id="PR00245">
    <property type="entry name" value="OLFACTORYR"/>
</dbReference>
<evidence type="ECO:0000256" key="5">
    <source>
        <dbReference type="ARBA" id="ARBA00023040"/>
    </source>
</evidence>
<sequence>NEMFASEFILLGFTTRAELRVVFFVLFLAIYVVTLLGNLGVIVLIRMDPRLHTPMYFFLSHLSLLDICYSSTIIPRSLRDFLAEKKEISFARCVTQCWVLLFSFATWASTECYVLAAMAYGRYVAICRPLLYSVLTSQRICLGMLAGVHLAGVLSSILHTVSIFHAPFCRSQATDHFFCDGALSLALSCSDTRASEAVVAIMVGFNVLSTMAFILVSYSSILRHKALSTCASHLASIALYYGSTILTYLRPVSSRSSEQDEVLSLLCSIAVPVLNPFVYSLRD</sequence>
<dbReference type="Gene3D" id="1.20.1070.10">
    <property type="entry name" value="Rhodopsin 7-helix transmembrane proteins"/>
    <property type="match status" value="1"/>
</dbReference>
<dbReference type="InterPro" id="IPR000276">
    <property type="entry name" value="GPCR_Rhodpsn"/>
</dbReference>
<evidence type="ECO:0000256" key="8">
    <source>
        <dbReference type="ARBA" id="ARBA00023180"/>
    </source>
</evidence>
<keyword evidence="8" id="KW-0325">Glycoprotein</keyword>
<evidence type="ECO:0000256" key="3">
    <source>
        <dbReference type="ARBA" id="ARBA00022692"/>
    </source>
</evidence>
<dbReference type="FunFam" id="1.20.1070.10:FF:000003">
    <property type="entry name" value="Olfactory receptor"/>
    <property type="match status" value="1"/>
</dbReference>
<evidence type="ECO:0000256" key="10">
    <source>
        <dbReference type="SAM" id="Phobius"/>
    </source>
</evidence>
<dbReference type="GO" id="GO:0004984">
    <property type="term" value="F:olfactory receptor activity"/>
    <property type="evidence" value="ECO:0007669"/>
    <property type="project" value="InterPro"/>
</dbReference>
<dbReference type="Proteomes" id="UP000534930">
    <property type="component" value="Unassembled WGS sequence"/>
</dbReference>
<dbReference type="GO" id="GO:0016020">
    <property type="term" value="C:membrane"/>
    <property type="evidence" value="ECO:0007669"/>
    <property type="project" value="UniProtKB-SubCell"/>
</dbReference>
<feature type="transmembrane region" description="Helical" evidence="10">
    <location>
        <begin position="197"/>
        <end position="218"/>
    </location>
</feature>
<comment type="caution">
    <text evidence="12">The sequence shown here is derived from an EMBL/GenBank/DDBJ whole genome shotgun (WGS) entry which is preliminary data.</text>
</comment>
<evidence type="ECO:0000256" key="9">
    <source>
        <dbReference type="ARBA" id="ARBA00023224"/>
    </source>
</evidence>
<feature type="non-terminal residue" evidence="12">
    <location>
        <position position="283"/>
    </location>
</feature>
<dbReference type="PRINTS" id="PR00237">
    <property type="entry name" value="GPCRRHODOPSN"/>
</dbReference>
<keyword evidence="3 10" id="KW-0812">Transmembrane</keyword>
<organism evidence="12 13">
    <name type="scientific">Myiagra hebetior</name>
    <dbReference type="NCBI Taxonomy" id="381031"/>
    <lineage>
        <taxon>Eukaryota</taxon>
        <taxon>Metazoa</taxon>
        <taxon>Chordata</taxon>
        <taxon>Craniata</taxon>
        <taxon>Vertebrata</taxon>
        <taxon>Euteleostomi</taxon>
        <taxon>Archelosauria</taxon>
        <taxon>Archosauria</taxon>
        <taxon>Dinosauria</taxon>
        <taxon>Saurischia</taxon>
        <taxon>Theropoda</taxon>
        <taxon>Coelurosauria</taxon>
        <taxon>Aves</taxon>
        <taxon>Neognathae</taxon>
        <taxon>Neoaves</taxon>
        <taxon>Telluraves</taxon>
        <taxon>Australaves</taxon>
        <taxon>Passeriformes</taxon>
        <taxon>Corvoidea</taxon>
        <taxon>Monarchidae</taxon>
        <taxon>Myiagra</taxon>
    </lineage>
</organism>
<dbReference type="PANTHER" id="PTHR48018">
    <property type="entry name" value="OLFACTORY RECEPTOR"/>
    <property type="match status" value="1"/>
</dbReference>
<feature type="transmembrane region" description="Helical" evidence="10">
    <location>
        <begin position="98"/>
        <end position="120"/>
    </location>
</feature>
<feature type="transmembrane region" description="Helical" evidence="10">
    <location>
        <begin position="230"/>
        <end position="250"/>
    </location>
</feature>
<keyword evidence="9" id="KW-0807">Transducer</keyword>
<dbReference type="PROSITE" id="PS50262">
    <property type="entry name" value="G_PROTEIN_RECEP_F1_2"/>
    <property type="match status" value="1"/>
</dbReference>
<accession>A0A7K9IXD8</accession>
<comment type="subcellular location">
    <subcellularLocation>
        <location evidence="2">Membrane</location>
        <topology evidence="2">Multi-pass membrane protein</topology>
    </subcellularLocation>
</comment>